<sequence length="394" mass="44087">MVALQSYNVFQYQIVTNQLVANFVLVSIATVLVVLRFVARKVRRTDIWFDDWWATSSLVYTFGMLAMHITYAKYGMRHHMAELPPQNQMFIAKQLVAYQAVYYAAMATVKQSYLFFYLRIFPNKEFKVWVWVCMFLVGGYWLGSMLQIFLICSPFEMNWNPTIPGGHCASYNVAFTTIGCVNMVTDLIIMLLPLPFIRNLQMAIGTKIGLYVIFLIGLFVTAITIIRIHVLSVVDFTDLSYSMHDAAFWSVAEPAVAIINSCIPTMRPLLKLISPSRLWSSHKASTYGPDSRYGNGRSGNGGTGGAKMDSHKAFERMQDGEYPLTQFEGGASTNVAIIEVSRGGSSDGESSLRRETSGHRPASGGWQALAGQQGISVRREVQVESNRAESVRIL</sequence>
<evidence type="ECO:0000313" key="10">
    <source>
        <dbReference type="Proteomes" id="UP000013521"/>
    </source>
</evidence>
<comment type="subcellular location">
    <subcellularLocation>
        <location evidence="1">Membrane</location>
        <topology evidence="1">Multi-pass membrane protein</topology>
    </subcellularLocation>
</comment>
<evidence type="ECO:0000256" key="5">
    <source>
        <dbReference type="ARBA" id="ARBA00038359"/>
    </source>
</evidence>
<evidence type="ECO:0000256" key="3">
    <source>
        <dbReference type="ARBA" id="ARBA00022989"/>
    </source>
</evidence>
<feature type="compositionally biased region" description="Gly residues" evidence="6">
    <location>
        <begin position="296"/>
        <end position="305"/>
    </location>
</feature>
<feature type="transmembrane region" description="Helical" evidence="7">
    <location>
        <begin position="51"/>
        <end position="71"/>
    </location>
</feature>
<evidence type="ECO:0000256" key="1">
    <source>
        <dbReference type="ARBA" id="ARBA00004141"/>
    </source>
</evidence>
<evidence type="ECO:0000256" key="7">
    <source>
        <dbReference type="SAM" id="Phobius"/>
    </source>
</evidence>
<name>R1ECJ6_BOTPV</name>
<feature type="transmembrane region" description="Helical" evidence="7">
    <location>
        <begin position="20"/>
        <end position="39"/>
    </location>
</feature>
<dbReference type="AlphaFoldDB" id="R1ECJ6"/>
<keyword evidence="4 7" id="KW-0472">Membrane</keyword>
<dbReference type="KEGG" id="npa:UCRNP2_8074"/>
<evidence type="ECO:0000256" key="6">
    <source>
        <dbReference type="SAM" id="MobiDB-lite"/>
    </source>
</evidence>
<dbReference type="OrthoDB" id="10017208at2759"/>
<dbReference type="PANTHER" id="PTHR33048:SF161">
    <property type="entry name" value="INTEGRAL MEMBRANE PROTEIN"/>
    <property type="match status" value="1"/>
</dbReference>
<dbReference type="InterPro" id="IPR049326">
    <property type="entry name" value="Rhodopsin_dom_fungi"/>
</dbReference>
<proteinExistence type="inferred from homology"/>
<keyword evidence="3 7" id="KW-1133">Transmembrane helix</keyword>
<gene>
    <name evidence="9" type="ORF">UCRNP2_8074</name>
</gene>
<feature type="transmembrane region" description="Helical" evidence="7">
    <location>
        <begin position="128"/>
        <end position="151"/>
    </location>
</feature>
<feature type="domain" description="Rhodopsin" evidence="8">
    <location>
        <begin position="35"/>
        <end position="271"/>
    </location>
</feature>
<dbReference type="Pfam" id="PF20684">
    <property type="entry name" value="Fung_rhodopsin"/>
    <property type="match status" value="1"/>
</dbReference>
<reference evidence="10" key="1">
    <citation type="journal article" date="2013" name="Genome Announc.">
        <title>Draft genome sequence of Neofusicoccum parvum isolate UCR-NP2, a fungal vascular pathogen associated with grapevine cankers.</title>
        <authorList>
            <person name="Blanco-Ulate B."/>
            <person name="Rolshausen P."/>
            <person name="Cantu D."/>
        </authorList>
    </citation>
    <scope>NUCLEOTIDE SEQUENCE [LARGE SCALE GENOMIC DNA]</scope>
    <source>
        <strain evidence="10">UCR-NP2</strain>
    </source>
</reference>
<evidence type="ECO:0000256" key="4">
    <source>
        <dbReference type="ARBA" id="ARBA00023136"/>
    </source>
</evidence>
<feature type="region of interest" description="Disordered" evidence="6">
    <location>
        <begin position="285"/>
        <end position="308"/>
    </location>
</feature>
<accession>R1ECJ6</accession>
<dbReference type="EMBL" id="KB916633">
    <property type="protein sequence ID" value="EOD45222.1"/>
    <property type="molecule type" value="Genomic_DNA"/>
</dbReference>
<comment type="similarity">
    <text evidence="5">Belongs to the SAT4 family.</text>
</comment>
<feature type="transmembrane region" description="Helical" evidence="7">
    <location>
        <begin position="171"/>
        <end position="196"/>
    </location>
</feature>
<dbReference type="PANTHER" id="PTHR33048">
    <property type="entry name" value="PTH11-LIKE INTEGRAL MEMBRANE PROTEIN (AFU_ORTHOLOGUE AFUA_5G11245)"/>
    <property type="match status" value="1"/>
</dbReference>
<feature type="region of interest" description="Disordered" evidence="6">
    <location>
        <begin position="342"/>
        <end position="371"/>
    </location>
</feature>
<dbReference type="OMA" id="HCASQNV"/>
<keyword evidence="2 7" id="KW-0812">Transmembrane</keyword>
<feature type="transmembrane region" description="Helical" evidence="7">
    <location>
        <begin position="208"/>
        <end position="226"/>
    </location>
</feature>
<feature type="transmembrane region" description="Helical" evidence="7">
    <location>
        <begin position="91"/>
        <end position="116"/>
    </location>
</feature>
<organism evidence="9 10">
    <name type="scientific">Botryosphaeria parva (strain UCR-NP2)</name>
    <name type="common">Grapevine canker fungus</name>
    <name type="synonym">Neofusicoccum parvum</name>
    <dbReference type="NCBI Taxonomy" id="1287680"/>
    <lineage>
        <taxon>Eukaryota</taxon>
        <taxon>Fungi</taxon>
        <taxon>Dikarya</taxon>
        <taxon>Ascomycota</taxon>
        <taxon>Pezizomycotina</taxon>
        <taxon>Dothideomycetes</taxon>
        <taxon>Dothideomycetes incertae sedis</taxon>
        <taxon>Botryosphaeriales</taxon>
        <taxon>Botryosphaeriaceae</taxon>
        <taxon>Neofusicoccum</taxon>
    </lineage>
</organism>
<dbReference type="InterPro" id="IPR052337">
    <property type="entry name" value="SAT4-like"/>
</dbReference>
<dbReference type="Proteomes" id="UP000013521">
    <property type="component" value="Unassembled WGS sequence"/>
</dbReference>
<feature type="transmembrane region" description="Helical" evidence="7">
    <location>
        <begin position="246"/>
        <end position="263"/>
    </location>
</feature>
<protein>
    <submittedName>
        <fullName evidence="9">Putative integral membrane protein</fullName>
    </submittedName>
</protein>
<evidence type="ECO:0000256" key="2">
    <source>
        <dbReference type="ARBA" id="ARBA00022692"/>
    </source>
</evidence>
<evidence type="ECO:0000313" key="9">
    <source>
        <dbReference type="EMBL" id="EOD45222.1"/>
    </source>
</evidence>
<evidence type="ECO:0000259" key="8">
    <source>
        <dbReference type="Pfam" id="PF20684"/>
    </source>
</evidence>
<dbReference type="GO" id="GO:0016020">
    <property type="term" value="C:membrane"/>
    <property type="evidence" value="ECO:0007669"/>
    <property type="project" value="UniProtKB-SubCell"/>
</dbReference>
<dbReference type="eggNOG" id="ENOG502SNA9">
    <property type="taxonomic scope" value="Eukaryota"/>
</dbReference>
<dbReference type="HOGENOM" id="CLU_028200_0_1_1"/>